<gene>
    <name evidence="3" type="ORF">J3R73_004737</name>
</gene>
<keyword evidence="1" id="KW-0732">Signal</keyword>
<accession>A0ABU0FK10</accession>
<dbReference type="NCBIfam" id="TIGR02283">
    <property type="entry name" value="MltB_2"/>
    <property type="match status" value="1"/>
</dbReference>
<proteinExistence type="predicted"/>
<evidence type="ECO:0000259" key="2">
    <source>
        <dbReference type="Pfam" id="PF13406"/>
    </source>
</evidence>
<evidence type="ECO:0000313" key="4">
    <source>
        <dbReference type="Proteomes" id="UP001237448"/>
    </source>
</evidence>
<dbReference type="InterPro" id="IPR023346">
    <property type="entry name" value="Lysozyme-like_dom_sf"/>
</dbReference>
<dbReference type="RefSeq" id="WP_307432963.1">
    <property type="nucleotide sequence ID" value="NZ_JAUSVK010000001.1"/>
</dbReference>
<dbReference type="PANTHER" id="PTHR30163:SF8">
    <property type="entry name" value="LYTIC MUREIN TRANSGLYCOSYLASE"/>
    <property type="match status" value="1"/>
</dbReference>
<dbReference type="PANTHER" id="PTHR30163">
    <property type="entry name" value="MEMBRANE-BOUND LYTIC MUREIN TRANSGLYCOSYLASE B"/>
    <property type="match status" value="1"/>
</dbReference>
<dbReference type="PROSITE" id="PS51257">
    <property type="entry name" value="PROKAR_LIPOPROTEIN"/>
    <property type="match status" value="1"/>
</dbReference>
<feature type="chain" id="PRO_5045252150" evidence="1">
    <location>
        <begin position="21"/>
        <end position="266"/>
    </location>
</feature>
<dbReference type="Gene3D" id="1.10.530.10">
    <property type="match status" value="1"/>
</dbReference>
<dbReference type="InterPro" id="IPR031304">
    <property type="entry name" value="SLT_2"/>
</dbReference>
<name>A0ABU0FK10_9HYPH</name>
<reference evidence="3 4" key="1">
    <citation type="submission" date="2023-07" db="EMBL/GenBank/DDBJ databases">
        <title>Genomic Encyclopedia of Type Strains, Phase IV (KMG-IV): sequencing the most valuable type-strain genomes for metagenomic binning, comparative biology and taxonomic classification.</title>
        <authorList>
            <person name="Goeker M."/>
        </authorList>
    </citation>
    <scope>NUCLEOTIDE SEQUENCE [LARGE SCALE GENOMIC DNA]</scope>
    <source>
        <strain evidence="3 4">DSM 5896</strain>
    </source>
</reference>
<feature type="signal peptide" evidence="1">
    <location>
        <begin position="1"/>
        <end position="20"/>
    </location>
</feature>
<dbReference type="Pfam" id="PF13406">
    <property type="entry name" value="SLT_2"/>
    <property type="match status" value="1"/>
</dbReference>
<dbReference type="SUPFAM" id="SSF53955">
    <property type="entry name" value="Lysozyme-like"/>
    <property type="match status" value="1"/>
</dbReference>
<dbReference type="CDD" id="cd13399">
    <property type="entry name" value="Slt35-like"/>
    <property type="match status" value="1"/>
</dbReference>
<organism evidence="3 4">
    <name type="scientific">Labrys monachus</name>
    <dbReference type="NCBI Taxonomy" id="217067"/>
    <lineage>
        <taxon>Bacteria</taxon>
        <taxon>Pseudomonadati</taxon>
        <taxon>Pseudomonadota</taxon>
        <taxon>Alphaproteobacteria</taxon>
        <taxon>Hyphomicrobiales</taxon>
        <taxon>Xanthobacteraceae</taxon>
        <taxon>Labrys</taxon>
    </lineage>
</organism>
<protein>
    <submittedName>
        <fullName evidence="3">Lytic murein transglycosylase</fullName>
    </submittedName>
</protein>
<comment type="caution">
    <text evidence="3">The sequence shown here is derived from an EMBL/GenBank/DDBJ whole genome shotgun (WGS) entry which is preliminary data.</text>
</comment>
<dbReference type="EMBL" id="JAUSVK010000001">
    <property type="protein sequence ID" value="MDQ0394945.1"/>
    <property type="molecule type" value="Genomic_DNA"/>
</dbReference>
<dbReference type="InterPro" id="IPR011970">
    <property type="entry name" value="MltB_2"/>
</dbReference>
<keyword evidence="4" id="KW-1185">Reference proteome</keyword>
<feature type="domain" description="Transglycosylase SLT" evidence="2">
    <location>
        <begin position="29"/>
        <end position="234"/>
    </location>
</feature>
<dbReference type="InterPro" id="IPR043426">
    <property type="entry name" value="MltB-like"/>
</dbReference>
<sequence length="266" mass="29070">MRTAPLLAALMMFAAAPALAQSCKDPSGFPAWLDGIRKEAAADGIGSKGLAALDGITYDQNTISHDRGQKVFKQSFEEFSGRMVNTFRINRGRALIKKYQAVFSKVEADTGVQAPVIASLWGLETDFGANIGNFQTIRSLATLSYDCRRPEKFHPELIDALRIVDQGDIPASEMHGAWAGELGQAQFMPSNYLKYAVDFDGDGRKDLLRSAPDVIASIARLLQAAGWQRGAGWEQGEPNFTVLQAWNNSELYRKTVALLATRIAGK</sequence>
<dbReference type="Gene3D" id="1.10.8.350">
    <property type="entry name" value="Bacterial muramidase"/>
    <property type="match status" value="1"/>
</dbReference>
<evidence type="ECO:0000313" key="3">
    <source>
        <dbReference type="EMBL" id="MDQ0394945.1"/>
    </source>
</evidence>
<dbReference type="Proteomes" id="UP001237448">
    <property type="component" value="Unassembled WGS sequence"/>
</dbReference>
<evidence type="ECO:0000256" key="1">
    <source>
        <dbReference type="SAM" id="SignalP"/>
    </source>
</evidence>